<dbReference type="GO" id="GO:0006508">
    <property type="term" value="P:proteolysis"/>
    <property type="evidence" value="ECO:0007669"/>
    <property type="project" value="UniProtKB-KW"/>
</dbReference>
<dbReference type="PROSITE" id="PS00141">
    <property type="entry name" value="ASP_PROTEASE"/>
    <property type="match status" value="1"/>
</dbReference>
<evidence type="ECO:0000256" key="2">
    <source>
        <dbReference type="ARBA" id="ARBA00022670"/>
    </source>
</evidence>
<gene>
    <name evidence="13" type="ORF">FH972_018572</name>
</gene>
<dbReference type="PROSITE" id="PS51767">
    <property type="entry name" value="PEPTIDASE_A1"/>
    <property type="match status" value="1"/>
</dbReference>
<keyword evidence="2 10" id="KW-0645">Protease</keyword>
<dbReference type="Pfam" id="PF14543">
    <property type="entry name" value="TAXi_N"/>
    <property type="match status" value="1"/>
</dbReference>
<feature type="chain" id="PRO_5024302451" description="Aspartic proteinase Asp1" evidence="11">
    <location>
        <begin position="30"/>
        <end position="450"/>
    </location>
</feature>
<dbReference type="EMBL" id="CM017327">
    <property type="protein sequence ID" value="KAE8100704.1"/>
    <property type="molecule type" value="Genomic_DNA"/>
</dbReference>
<dbReference type="InterPro" id="IPR032799">
    <property type="entry name" value="TAXi_C"/>
</dbReference>
<keyword evidence="3 11" id="KW-0732">Signal</keyword>
<dbReference type="PRINTS" id="PR00792">
    <property type="entry name" value="PEPSIN"/>
</dbReference>
<dbReference type="FunFam" id="2.40.70.10:FF:000015">
    <property type="entry name" value="Aspartyl protease family protein"/>
    <property type="match status" value="1"/>
</dbReference>
<evidence type="ECO:0000313" key="13">
    <source>
        <dbReference type="EMBL" id="KAE8100704.1"/>
    </source>
</evidence>
<evidence type="ECO:0000256" key="9">
    <source>
        <dbReference type="PIRSR" id="PIRSR601461-1"/>
    </source>
</evidence>
<organism evidence="13 14">
    <name type="scientific">Carpinus fangiana</name>
    <dbReference type="NCBI Taxonomy" id="176857"/>
    <lineage>
        <taxon>Eukaryota</taxon>
        <taxon>Viridiplantae</taxon>
        <taxon>Streptophyta</taxon>
        <taxon>Embryophyta</taxon>
        <taxon>Tracheophyta</taxon>
        <taxon>Spermatophyta</taxon>
        <taxon>Magnoliopsida</taxon>
        <taxon>eudicotyledons</taxon>
        <taxon>Gunneridae</taxon>
        <taxon>Pentapetalae</taxon>
        <taxon>rosids</taxon>
        <taxon>fabids</taxon>
        <taxon>Fagales</taxon>
        <taxon>Betulaceae</taxon>
        <taxon>Carpinus</taxon>
    </lineage>
</organism>
<feature type="active site" evidence="9">
    <location>
        <position position="286"/>
    </location>
</feature>
<feature type="signal peptide" evidence="11">
    <location>
        <begin position="1"/>
        <end position="29"/>
    </location>
</feature>
<evidence type="ECO:0000256" key="4">
    <source>
        <dbReference type="ARBA" id="ARBA00022737"/>
    </source>
</evidence>
<evidence type="ECO:0000259" key="12">
    <source>
        <dbReference type="PROSITE" id="PS51767"/>
    </source>
</evidence>
<sequence>MGTKSQRMIALAAFFFLGLLAIFPPGCLSDANQPFLMNKMSTHPMGSSRFGSSVVFPVQGNVYPIGYYSVNVNIGHPPKQFDLDIDTGSDLTWVQCDAPCTGCTKPRDRLYKPSNNVVYCGDPSCAAMHSLGKPHCKNPKEQCDYEVTYADQGSSIGVLVKDDFPLQFTNGSAIAPSLAFGCGYNQKYNGPHSPPSTAGVLGLGNGKANIVSQLHDKGLTRDVVGHCLSGRGGGFLFFGDDLVPSSGIVWTPISRNSAENHYSSGPAELLFGGKSTGVKGLLVVFDSGSSYTYFNSQAYQAVVNLIKKELTGKPLKDAADDKSLSICWKGKKPFKSVGDVKNFFKPIVVSFTNAKNVQLHLPPEAYLIVTKYGNVCLGILNGAEVGLGNLNIIGDISLQDKMVIYDNEKQQIGWTPANCDRLPNVDRDYNEGFSQPSAANYGFSAAIYAS</sequence>
<evidence type="ECO:0000313" key="14">
    <source>
        <dbReference type="Proteomes" id="UP000327013"/>
    </source>
</evidence>
<keyword evidence="6 10" id="KW-0378">Hydrolase</keyword>
<evidence type="ECO:0000256" key="5">
    <source>
        <dbReference type="ARBA" id="ARBA00022750"/>
    </source>
</evidence>
<dbReference type="Pfam" id="PF14541">
    <property type="entry name" value="TAXi_C"/>
    <property type="match status" value="1"/>
</dbReference>
<dbReference type="PANTHER" id="PTHR13683:SF227">
    <property type="entry name" value="EUKARYOTIC ASPARTYL PROTEASE FAMILY PROTEIN"/>
    <property type="match status" value="1"/>
</dbReference>
<protein>
    <recommendedName>
        <fullName evidence="7">Aspartic proteinase Asp1</fullName>
    </recommendedName>
    <alternativeName>
        <fullName evidence="8">Nucellin-like protein</fullName>
    </alternativeName>
</protein>
<dbReference type="Proteomes" id="UP000327013">
    <property type="component" value="Chromosome 7"/>
</dbReference>
<dbReference type="InterPro" id="IPR033121">
    <property type="entry name" value="PEPTIDASE_A1"/>
</dbReference>
<dbReference type="InterPro" id="IPR001969">
    <property type="entry name" value="Aspartic_peptidase_AS"/>
</dbReference>
<dbReference type="PANTHER" id="PTHR13683">
    <property type="entry name" value="ASPARTYL PROTEASES"/>
    <property type="match status" value="1"/>
</dbReference>
<keyword evidence="5 10" id="KW-0064">Aspartyl protease</keyword>
<proteinExistence type="inferred from homology"/>
<evidence type="ECO:0000256" key="10">
    <source>
        <dbReference type="RuleBase" id="RU000454"/>
    </source>
</evidence>
<keyword evidence="14" id="KW-1185">Reference proteome</keyword>
<dbReference type="Gene3D" id="2.40.70.10">
    <property type="entry name" value="Acid Proteases"/>
    <property type="match status" value="2"/>
</dbReference>
<comment type="similarity">
    <text evidence="1 10">Belongs to the peptidase A1 family.</text>
</comment>
<evidence type="ECO:0000256" key="7">
    <source>
        <dbReference type="ARBA" id="ARBA00068871"/>
    </source>
</evidence>
<dbReference type="AlphaFoldDB" id="A0A5N6RMK0"/>
<evidence type="ECO:0000256" key="8">
    <source>
        <dbReference type="ARBA" id="ARBA00077656"/>
    </source>
</evidence>
<keyword evidence="4" id="KW-0677">Repeat</keyword>
<accession>A0A5N6RMK0</accession>
<evidence type="ECO:0000256" key="11">
    <source>
        <dbReference type="SAM" id="SignalP"/>
    </source>
</evidence>
<reference evidence="13 14" key="1">
    <citation type="submission" date="2019-06" db="EMBL/GenBank/DDBJ databases">
        <title>A chromosomal-level reference genome of Carpinus fangiana (Coryloideae, Betulaceae).</title>
        <authorList>
            <person name="Yang X."/>
            <person name="Wang Z."/>
            <person name="Zhang L."/>
            <person name="Hao G."/>
            <person name="Liu J."/>
            <person name="Yang Y."/>
        </authorList>
    </citation>
    <scope>NUCLEOTIDE SEQUENCE [LARGE SCALE GENOMIC DNA]</scope>
    <source>
        <strain evidence="13">Cfa_2016G</strain>
        <tissue evidence="13">Leaf</tissue>
    </source>
</reference>
<feature type="domain" description="Peptidase A1" evidence="12">
    <location>
        <begin position="68"/>
        <end position="415"/>
    </location>
</feature>
<feature type="active site" evidence="9">
    <location>
        <position position="86"/>
    </location>
</feature>
<dbReference type="InterPro" id="IPR001461">
    <property type="entry name" value="Aspartic_peptidase_A1"/>
</dbReference>
<dbReference type="InterPro" id="IPR032861">
    <property type="entry name" value="TAXi_N"/>
</dbReference>
<dbReference type="InterPro" id="IPR021109">
    <property type="entry name" value="Peptidase_aspartic_dom_sf"/>
</dbReference>
<dbReference type="GO" id="GO:0004190">
    <property type="term" value="F:aspartic-type endopeptidase activity"/>
    <property type="evidence" value="ECO:0007669"/>
    <property type="project" value="UniProtKB-KW"/>
</dbReference>
<dbReference type="SUPFAM" id="SSF50630">
    <property type="entry name" value="Acid proteases"/>
    <property type="match status" value="1"/>
</dbReference>
<evidence type="ECO:0000256" key="6">
    <source>
        <dbReference type="ARBA" id="ARBA00022801"/>
    </source>
</evidence>
<evidence type="ECO:0000256" key="1">
    <source>
        <dbReference type="ARBA" id="ARBA00007447"/>
    </source>
</evidence>
<dbReference type="OrthoDB" id="2747330at2759"/>
<evidence type="ECO:0000256" key="3">
    <source>
        <dbReference type="ARBA" id="ARBA00022729"/>
    </source>
</evidence>
<name>A0A5N6RMK0_9ROSI</name>
<dbReference type="FunFam" id="2.40.70.10:FF:000027">
    <property type="entry name" value="Aspartic proteinase Asp1 isoform A"/>
    <property type="match status" value="1"/>
</dbReference>